<evidence type="ECO:0000313" key="2">
    <source>
        <dbReference type="Proteomes" id="UP000637239"/>
    </source>
</evidence>
<dbReference type="EMBL" id="AP024423">
    <property type="protein sequence ID" value="BCR92169.1"/>
    <property type="molecule type" value="Genomic_DNA"/>
</dbReference>
<keyword evidence="2" id="KW-1185">Reference proteome</keyword>
<gene>
    <name evidence="1" type="ORF">ACHE_80069A</name>
</gene>
<reference evidence="1" key="1">
    <citation type="submission" date="2021-01" db="EMBL/GenBank/DDBJ databases">
        <authorList>
            <consortium name="Aspergillus chevalieri M1 genome sequencing consortium"/>
            <person name="Kazuki M."/>
            <person name="Futagami T."/>
        </authorList>
    </citation>
    <scope>NUCLEOTIDE SEQUENCE</scope>
    <source>
        <strain evidence="1">M1</strain>
    </source>
</reference>
<evidence type="ECO:0000313" key="1">
    <source>
        <dbReference type="EMBL" id="BCR92169.1"/>
    </source>
</evidence>
<accession>A0A7R7VXS7</accession>
<dbReference type="AlphaFoldDB" id="A0A7R7VXS7"/>
<name>A0A7R7VXS7_ASPCH</name>
<dbReference type="KEGG" id="ache:ACHE_80069A"/>
<dbReference type="Proteomes" id="UP000637239">
    <property type="component" value="Chromosome 8"/>
</dbReference>
<dbReference type="GeneID" id="66986518"/>
<dbReference type="RefSeq" id="XP_043140682.1">
    <property type="nucleotide sequence ID" value="XM_043283399.1"/>
</dbReference>
<organism evidence="1 2">
    <name type="scientific">Aspergillus chevalieri</name>
    <name type="common">Eurotium chevalieri</name>
    <dbReference type="NCBI Taxonomy" id="182096"/>
    <lineage>
        <taxon>Eukaryota</taxon>
        <taxon>Fungi</taxon>
        <taxon>Dikarya</taxon>
        <taxon>Ascomycota</taxon>
        <taxon>Pezizomycotina</taxon>
        <taxon>Eurotiomycetes</taxon>
        <taxon>Eurotiomycetidae</taxon>
        <taxon>Eurotiales</taxon>
        <taxon>Aspergillaceae</taxon>
        <taxon>Aspergillus</taxon>
        <taxon>Aspergillus subgen. Aspergillus</taxon>
    </lineage>
</organism>
<protein>
    <submittedName>
        <fullName evidence="1">Uncharacterized protein</fullName>
    </submittedName>
</protein>
<proteinExistence type="predicted"/>
<reference evidence="1" key="2">
    <citation type="submission" date="2021-02" db="EMBL/GenBank/DDBJ databases">
        <title>Aspergillus chevalieri M1 genome sequence.</title>
        <authorList>
            <person name="Kadooka C."/>
            <person name="Mori K."/>
            <person name="Futagami T."/>
        </authorList>
    </citation>
    <scope>NUCLEOTIDE SEQUENCE</scope>
    <source>
        <strain evidence="1">M1</strain>
    </source>
</reference>
<sequence length="81" mass="9076">MVTSLDVSVKSLLKAAEYGYKAYKSTTVMKKDEDKDVKKDYVINQITICGETTQSLMVLFNTKKDDTLELDDPGPGRLSPR</sequence>